<dbReference type="PANTHER" id="PTHR47521">
    <property type="entry name" value="SERPENTINE RECEPTOR, CLASS E (EPSILON)-RELATED"/>
    <property type="match status" value="1"/>
</dbReference>
<reference evidence="1" key="2">
    <citation type="submission" date="2023-06" db="EMBL/GenBank/DDBJ databases">
        <title>Genome assembly of Pristionchus species.</title>
        <authorList>
            <person name="Yoshida K."/>
            <person name="Sommer R.J."/>
        </authorList>
    </citation>
    <scope>NUCLEOTIDE SEQUENCE</scope>
    <source>
        <strain evidence="1">RS5460</strain>
    </source>
</reference>
<dbReference type="EMBL" id="BTRK01000001">
    <property type="protein sequence ID" value="GMR30234.1"/>
    <property type="molecule type" value="Genomic_DNA"/>
</dbReference>
<name>A0AAN5C6D8_9BILA</name>
<dbReference type="EMBL" id="BTRK01000001">
    <property type="protein sequence ID" value="GMR30231.1"/>
    <property type="molecule type" value="Genomic_DNA"/>
</dbReference>
<protein>
    <submittedName>
        <fullName evidence="1">Uncharacterized protein</fullName>
    </submittedName>
</protein>
<feature type="non-terminal residue" evidence="1">
    <location>
        <position position="1"/>
    </location>
</feature>
<evidence type="ECO:0000313" key="1">
    <source>
        <dbReference type="EMBL" id="GMR30231.1"/>
    </source>
</evidence>
<dbReference type="AlphaFoldDB" id="A0AAN5C6D8"/>
<evidence type="ECO:0000313" key="3">
    <source>
        <dbReference type="Proteomes" id="UP001328107"/>
    </source>
</evidence>
<evidence type="ECO:0000313" key="2">
    <source>
        <dbReference type="EMBL" id="GMR30234.1"/>
    </source>
</evidence>
<dbReference type="PANTHER" id="PTHR47521:SF7">
    <property type="entry name" value="SERPENTINE RECEPTOR CLASS EPSILON-6"/>
    <property type="match status" value="1"/>
</dbReference>
<keyword evidence="3" id="KW-1185">Reference proteome</keyword>
<accession>A0AAN5C6D8</accession>
<proteinExistence type="predicted"/>
<dbReference type="InterPro" id="IPR052860">
    <property type="entry name" value="NRL-GPCR1"/>
</dbReference>
<feature type="non-terminal residue" evidence="1">
    <location>
        <position position="71"/>
    </location>
</feature>
<dbReference type="Proteomes" id="UP001328107">
    <property type="component" value="Unassembled WGS sequence"/>
</dbReference>
<gene>
    <name evidence="1" type="ORF">PMAYCL1PPCAC_00426</name>
    <name evidence="2" type="ORF">PMAYCL1PPCAC_00429</name>
</gene>
<organism evidence="1 3">
    <name type="scientific">Pristionchus mayeri</name>
    <dbReference type="NCBI Taxonomy" id="1317129"/>
    <lineage>
        <taxon>Eukaryota</taxon>
        <taxon>Metazoa</taxon>
        <taxon>Ecdysozoa</taxon>
        <taxon>Nematoda</taxon>
        <taxon>Chromadorea</taxon>
        <taxon>Rhabditida</taxon>
        <taxon>Rhabditina</taxon>
        <taxon>Diplogasteromorpha</taxon>
        <taxon>Diplogasteroidea</taxon>
        <taxon>Neodiplogasteridae</taxon>
        <taxon>Pristionchus</taxon>
    </lineage>
</organism>
<sequence>SGPSIDFYSVSRAFQVNENVEVMTYMFKLALTGVVSSSIGTAGLAMKLYGPTEWYLIRNIAYAFFDLGIVM</sequence>
<reference evidence="3" key="1">
    <citation type="submission" date="2022-10" db="EMBL/GenBank/DDBJ databases">
        <title>Genome assembly of Pristionchus species.</title>
        <authorList>
            <person name="Yoshida K."/>
            <person name="Sommer R.J."/>
        </authorList>
    </citation>
    <scope>NUCLEOTIDE SEQUENCE [LARGE SCALE GENOMIC DNA]</scope>
    <source>
        <strain evidence="3">RS5460</strain>
    </source>
</reference>
<comment type="caution">
    <text evidence="1">The sequence shown here is derived from an EMBL/GenBank/DDBJ whole genome shotgun (WGS) entry which is preliminary data.</text>
</comment>